<evidence type="ECO:0000256" key="2">
    <source>
        <dbReference type="ARBA" id="ARBA00006275"/>
    </source>
</evidence>
<evidence type="ECO:0000256" key="5">
    <source>
        <dbReference type="ARBA" id="ARBA00023237"/>
    </source>
</evidence>
<name>A0ABW4X2F3_9BACT</name>
<keyword evidence="5" id="KW-0998">Cell outer membrane</keyword>
<gene>
    <name evidence="7" type="ORF">ACFSKU_19905</name>
</gene>
<feature type="domain" description="RagB/SusD" evidence="6">
    <location>
        <begin position="20"/>
        <end position="114"/>
    </location>
</feature>
<keyword evidence="4" id="KW-0472">Membrane</keyword>
<dbReference type="Proteomes" id="UP001597369">
    <property type="component" value="Unassembled WGS sequence"/>
</dbReference>
<dbReference type="SUPFAM" id="SSF48452">
    <property type="entry name" value="TPR-like"/>
    <property type="match status" value="1"/>
</dbReference>
<reference evidence="8" key="1">
    <citation type="journal article" date="2019" name="Int. J. Syst. Evol. Microbiol.">
        <title>The Global Catalogue of Microorganisms (GCM) 10K type strain sequencing project: providing services to taxonomists for standard genome sequencing and annotation.</title>
        <authorList>
            <consortium name="The Broad Institute Genomics Platform"/>
            <consortium name="The Broad Institute Genome Sequencing Center for Infectious Disease"/>
            <person name="Wu L."/>
            <person name="Ma J."/>
        </authorList>
    </citation>
    <scope>NUCLEOTIDE SEQUENCE [LARGE SCALE GENOMIC DNA]</scope>
    <source>
        <strain evidence="8">JCM 16545</strain>
    </source>
</reference>
<evidence type="ECO:0000256" key="4">
    <source>
        <dbReference type="ARBA" id="ARBA00023136"/>
    </source>
</evidence>
<comment type="caution">
    <text evidence="7">The sequence shown here is derived from an EMBL/GenBank/DDBJ whole genome shotgun (WGS) entry which is preliminary data.</text>
</comment>
<organism evidence="7 8">
    <name type="scientific">Pontibacter silvestris</name>
    <dbReference type="NCBI Taxonomy" id="2305183"/>
    <lineage>
        <taxon>Bacteria</taxon>
        <taxon>Pseudomonadati</taxon>
        <taxon>Bacteroidota</taxon>
        <taxon>Cytophagia</taxon>
        <taxon>Cytophagales</taxon>
        <taxon>Hymenobacteraceae</taxon>
        <taxon>Pontibacter</taxon>
    </lineage>
</organism>
<dbReference type="Gene3D" id="1.25.40.390">
    <property type="match status" value="1"/>
</dbReference>
<dbReference type="RefSeq" id="WP_317206913.1">
    <property type="nucleotide sequence ID" value="NZ_JAJJWI010000001.1"/>
</dbReference>
<evidence type="ECO:0000259" key="6">
    <source>
        <dbReference type="Pfam" id="PF07980"/>
    </source>
</evidence>
<dbReference type="InterPro" id="IPR011990">
    <property type="entry name" value="TPR-like_helical_dom_sf"/>
</dbReference>
<protein>
    <submittedName>
        <fullName evidence="7">RagB/SusD family nutrient uptake outer membrane protein</fullName>
    </submittedName>
</protein>
<evidence type="ECO:0000256" key="1">
    <source>
        <dbReference type="ARBA" id="ARBA00004442"/>
    </source>
</evidence>
<dbReference type="Pfam" id="PF07980">
    <property type="entry name" value="SusD_RagB"/>
    <property type="match status" value="1"/>
</dbReference>
<proteinExistence type="inferred from homology"/>
<evidence type="ECO:0000313" key="8">
    <source>
        <dbReference type="Proteomes" id="UP001597369"/>
    </source>
</evidence>
<evidence type="ECO:0000256" key="3">
    <source>
        <dbReference type="ARBA" id="ARBA00022729"/>
    </source>
</evidence>
<accession>A0ABW4X2F3</accession>
<comment type="subcellular location">
    <subcellularLocation>
        <location evidence="1">Cell outer membrane</location>
    </subcellularLocation>
</comment>
<dbReference type="EMBL" id="JBHUHV010000058">
    <property type="protein sequence ID" value="MFD2069158.1"/>
    <property type="molecule type" value="Genomic_DNA"/>
</dbReference>
<keyword evidence="3" id="KW-0732">Signal</keyword>
<dbReference type="InterPro" id="IPR012944">
    <property type="entry name" value="SusD_RagB_dom"/>
</dbReference>
<sequence>MSSVKAEEITLSEYTPKLYPSLRKLEDAMRPDNQAAGVRDFPMMRLAETYLIAAEALMMIGRTAEATEYINTLRLRSARVGATPEETEQYRQAMMITPDQLNIDFILDERAREL</sequence>
<comment type="similarity">
    <text evidence="2">Belongs to the SusD family.</text>
</comment>
<evidence type="ECO:0000313" key="7">
    <source>
        <dbReference type="EMBL" id="MFD2069158.1"/>
    </source>
</evidence>
<keyword evidence="8" id="KW-1185">Reference proteome</keyword>